<reference evidence="1" key="1">
    <citation type="submission" date="2019-05" db="EMBL/GenBank/DDBJ databases">
        <title>The de novo reference genome and transcriptome assemblies of the wild tomato species Solanum chilense.</title>
        <authorList>
            <person name="Stam R."/>
            <person name="Nosenko T."/>
            <person name="Hoerger A.C."/>
            <person name="Stephan W."/>
            <person name="Seidel M.A."/>
            <person name="Kuhn J.M.M."/>
            <person name="Haberer G."/>
            <person name="Tellier A."/>
        </authorList>
    </citation>
    <scope>NUCLEOTIDE SEQUENCE</scope>
    <source>
        <tissue evidence="1">Mature leaves</tissue>
    </source>
</reference>
<proteinExistence type="predicted"/>
<sequence>MCTTDRRGYLVPKHLEFLNLSAEIDSLNSVTDLQDGPSQTRWTIAMFCFKTLQLLKIGYWEQLSDLRDGSAGRTVVGTTDRHRLFKEIESLKFATDRHSHDGPSQVA</sequence>
<evidence type="ECO:0000313" key="1">
    <source>
        <dbReference type="EMBL" id="TMW90389.1"/>
    </source>
</evidence>
<dbReference type="EMBL" id="RXGB01004158">
    <property type="protein sequence ID" value="TMW90389.1"/>
    <property type="molecule type" value="Genomic_DNA"/>
</dbReference>
<gene>
    <name evidence="1" type="ORF">EJD97_015781</name>
</gene>
<dbReference type="AlphaFoldDB" id="A0A6N2BAV2"/>
<organism evidence="1">
    <name type="scientific">Solanum chilense</name>
    <name type="common">Tomato</name>
    <name type="synonym">Lycopersicon chilense</name>
    <dbReference type="NCBI Taxonomy" id="4083"/>
    <lineage>
        <taxon>Eukaryota</taxon>
        <taxon>Viridiplantae</taxon>
        <taxon>Streptophyta</taxon>
        <taxon>Embryophyta</taxon>
        <taxon>Tracheophyta</taxon>
        <taxon>Spermatophyta</taxon>
        <taxon>Magnoliopsida</taxon>
        <taxon>eudicotyledons</taxon>
        <taxon>Gunneridae</taxon>
        <taxon>Pentapetalae</taxon>
        <taxon>asterids</taxon>
        <taxon>lamiids</taxon>
        <taxon>Solanales</taxon>
        <taxon>Solanaceae</taxon>
        <taxon>Solanoideae</taxon>
        <taxon>Solaneae</taxon>
        <taxon>Solanum</taxon>
        <taxon>Solanum subgen. Lycopersicon</taxon>
    </lineage>
</organism>
<accession>A0A6N2BAV2</accession>
<protein>
    <submittedName>
        <fullName evidence="1">Uncharacterized protein</fullName>
    </submittedName>
</protein>
<comment type="caution">
    <text evidence="1">The sequence shown here is derived from an EMBL/GenBank/DDBJ whole genome shotgun (WGS) entry which is preliminary data.</text>
</comment>
<name>A0A6N2BAV2_SOLCI</name>